<dbReference type="InterPro" id="IPR008272">
    <property type="entry name" value="HB-CoA_thioesterase_AS"/>
</dbReference>
<dbReference type="NCBIfam" id="TIGR00051">
    <property type="entry name" value="YbgC/FadM family acyl-CoA thioesterase"/>
    <property type="match status" value="1"/>
</dbReference>
<evidence type="ECO:0000256" key="2">
    <source>
        <dbReference type="ARBA" id="ARBA00022801"/>
    </source>
</evidence>
<dbReference type="EMBL" id="CP137852">
    <property type="protein sequence ID" value="WPB86336.1"/>
    <property type="molecule type" value="Genomic_DNA"/>
</dbReference>
<dbReference type="SUPFAM" id="SSF54637">
    <property type="entry name" value="Thioesterase/thiol ester dehydrase-isomerase"/>
    <property type="match status" value="1"/>
</dbReference>
<gene>
    <name evidence="3" type="primary">ybgC</name>
    <name evidence="3" type="ORF">R9Z33_05555</name>
</gene>
<dbReference type="InterPro" id="IPR006684">
    <property type="entry name" value="YbgC/YbaW"/>
</dbReference>
<dbReference type="InterPro" id="IPR029069">
    <property type="entry name" value="HotDog_dom_sf"/>
</dbReference>
<keyword evidence="2" id="KW-0378">Hydrolase</keyword>
<dbReference type="Pfam" id="PF13279">
    <property type="entry name" value="4HBT_2"/>
    <property type="match status" value="1"/>
</dbReference>
<dbReference type="Gene3D" id="3.10.129.10">
    <property type="entry name" value="Hotdog Thioesterase"/>
    <property type="match status" value="1"/>
</dbReference>
<dbReference type="PANTHER" id="PTHR31793:SF37">
    <property type="entry name" value="ACYL-COA THIOESTER HYDROLASE YBGC"/>
    <property type="match status" value="1"/>
</dbReference>
<keyword evidence="4" id="KW-1185">Reference proteome</keyword>
<name>A0ABZ0PLL1_9PROT</name>
<evidence type="ECO:0000256" key="1">
    <source>
        <dbReference type="ARBA" id="ARBA00005953"/>
    </source>
</evidence>
<evidence type="ECO:0000313" key="3">
    <source>
        <dbReference type="EMBL" id="WPB86336.1"/>
    </source>
</evidence>
<proteinExistence type="inferred from homology"/>
<evidence type="ECO:0000313" key="4">
    <source>
        <dbReference type="Proteomes" id="UP001305521"/>
    </source>
</evidence>
<dbReference type="PANTHER" id="PTHR31793">
    <property type="entry name" value="4-HYDROXYBENZOYL-COA THIOESTERASE FAMILY MEMBER"/>
    <property type="match status" value="1"/>
</dbReference>
<dbReference type="RefSeq" id="WP_318650308.1">
    <property type="nucleotide sequence ID" value="NZ_CP137852.1"/>
</dbReference>
<dbReference type="InterPro" id="IPR050563">
    <property type="entry name" value="4-hydroxybenzoyl-CoA_TE"/>
</dbReference>
<dbReference type="Proteomes" id="UP001305521">
    <property type="component" value="Chromosome"/>
</dbReference>
<sequence>MTKSYEHRHRIRVYFEDTDAGGVVYHANYLRWAERARTEALRDMGLPHSEMQRLHGCFLVVRRATVEYARPARLDDEVEVATRIRRAAASLLLTQEVFRGEEILAVIEVTLACVDAASLTPRRLPEPWLGALRARIATDDPSRPGGMAP</sequence>
<organism evidence="3 4">
    <name type="scientific">Sediminicoccus rosea</name>
    <dbReference type="NCBI Taxonomy" id="1225128"/>
    <lineage>
        <taxon>Bacteria</taxon>
        <taxon>Pseudomonadati</taxon>
        <taxon>Pseudomonadota</taxon>
        <taxon>Alphaproteobacteria</taxon>
        <taxon>Acetobacterales</taxon>
        <taxon>Roseomonadaceae</taxon>
        <taxon>Sediminicoccus</taxon>
    </lineage>
</organism>
<protein>
    <submittedName>
        <fullName evidence="3">Tol-pal system-associated acyl-CoA thioesterase</fullName>
    </submittedName>
</protein>
<dbReference type="PIRSF" id="PIRSF003230">
    <property type="entry name" value="YbgC"/>
    <property type="match status" value="1"/>
</dbReference>
<dbReference type="NCBIfam" id="TIGR02799">
    <property type="entry name" value="thio_ybgC"/>
    <property type="match status" value="1"/>
</dbReference>
<dbReference type="PROSITE" id="PS01328">
    <property type="entry name" value="4HBCOA_THIOESTERASE"/>
    <property type="match status" value="1"/>
</dbReference>
<comment type="similarity">
    <text evidence="1">Belongs to the 4-hydroxybenzoyl-CoA thioesterase family.</text>
</comment>
<reference evidence="3 4" key="1">
    <citation type="submission" date="2023-11" db="EMBL/GenBank/DDBJ databases">
        <title>Arctic aerobic anoxygenic photoheterotroph Sediminicoccus rosea KRV36 adapts its photosynthesis to long days of polar summer.</title>
        <authorList>
            <person name="Tomasch J."/>
            <person name="Kopejtka K."/>
            <person name="Bily T."/>
            <person name="Gardiner A.T."/>
            <person name="Gardian Z."/>
            <person name="Shivaramu S."/>
            <person name="Koblizek M."/>
            <person name="Engelhardt F."/>
            <person name="Kaftan D."/>
        </authorList>
    </citation>
    <scope>NUCLEOTIDE SEQUENCE [LARGE SCALE GENOMIC DNA]</scope>
    <source>
        <strain evidence="3 4">R-30</strain>
    </source>
</reference>
<dbReference type="InterPro" id="IPR014166">
    <property type="entry name" value="Tol-Pal_acyl-CoA_thioesterase"/>
</dbReference>
<accession>A0ABZ0PLL1</accession>
<dbReference type="CDD" id="cd00586">
    <property type="entry name" value="4HBT"/>
    <property type="match status" value="1"/>
</dbReference>